<gene>
    <name evidence="1" type="ORF">HINF_LOCUS4796</name>
</gene>
<organism evidence="1 2">
    <name type="scientific">Hexamita inflata</name>
    <dbReference type="NCBI Taxonomy" id="28002"/>
    <lineage>
        <taxon>Eukaryota</taxon>
        <taxon>Metamonada</taxon>
        <taxon>Diplomonadida</taxon>
        <taxon>Hexamitidae</taxon>
        <taxon>Hexamitinae</taxon>
        <taxon>Hexamita</taxon>
    </lineage>
</organism>
<comment type="caution">
    <text evidence="1">The sequence shown here is derived from an EMBL/GenBank/DDBJ whole genome shotgun (WGS) entry which is preliminary data.</text>
</comment>
<evidence type="ECO:0000313" key="1">
    <source>
        <dbReference type="EMBL" id="CAL5978468.1"/>
    </source>
</evidence>
<keyword evidence="2" id="KW-1185">Reference proteome</keyword>
<evidence type="ECO:0000313" key="2">
    <source>
        <dbReference type="Proteomes" id="UP001642409"/>
    </source>
</evidence>
<name>A0ABP1GUH9_9EUKA</name>
<sequence length="185" mass="21593">MYCLSSILTQNCFKAPLSAVLNSTRQFNRYQLFFDFNCSQLIDQEMTITLVFPNINLSPAVGSESQKYAFIGPQIITFQFDTDTFNSIRLIQHAHFKISINNNEYIGYINTIYHTVFDIQHCWEQIKFSVDYDWAFNISVVPVGCNISKNVNIFLEYFNDTWIRIPITPTDSKQLLNGYQTYIML</sequence>
<accession>A0ABP1GUH9</accession>
<reference evidence="1 2" key="1">
    <citation type="submission" date="2024-07" db="EMBL/GenBank/DDBJ databases">
        <authorList>
            <person name="Akdeniz Z."/>
        </authorList>
    </citation>
    <scope>NUCLEOTIDE SEQUENCE [LARGE SCALE GENOMIC DNA]</scope>
</reference>
<dbReference type="EMBL" id="CAXDID020000009">
    <property type="protein sequence ID" value="CAL5978468.1"/>
    <property type="molecule type" value="Genomic_DNA"/>
</dbReference>
<proteinExistence type="predicted"/>
<dbReference type="Proteomes" id="UP001642409">
    <property type="component" value="Unassembled WGS sequence"/>
</dbReference>
<protein>
    <submittedName>
        <fullName evidence="1">Uncharacterized protein</fullName>
    </submittedName>
</protein>